<dbReference type="AlphaFoldDB" id="A0A2S0I6J4"/>
<reference evidence="2 3" key="1">
    <citation type="submission" date="2017-09" db="EMBL/GenBank/DDBJ databases">
        <title>Genomic, metabolic, and phenotypic characteristics of bacterial isolates from the natural microbiome of the model nematode Caenorhabditis elegans.</title>
        <authorList>
            <person name="Zimmermann J."/>
            <person name="Obeng N."/>
            <person name="Yang W."/>
            <person name="Obeng O."/>
            <person name="Kissoyan K."/>
            <person name="Pees B."/>
            <person name="Dirksen P."/>
            <person name="Hoppner M."/>
            <person name="Franke A."/>
            <person name="Rosenstiel P."/>
            <person name="Leippe M."/>
            <person name="Dierking K."/>
            <person name="Kaleta C."/>
            <person name="Schulenburg H."/>
        </authorList>
    </citation>
    <scope>NUCLEOTIDE SEQUENCE [LARGE SCALE GENOMIC DNA]</scope>
    <source>
        <strain evidence="2 3">MYb73</strain>
    </source>
</reference>
<feature type="domain" description="Glycosyltransferase 2-like" evidence="1">
    <location>
        <begin position="8"/>
        <end position="164"/>
    </location>
</feature>
<dbReference type="OrthoDB" id="9808633at2"/>
<dbReference type="RefSeq" id="WP_105238287.1">
    <property type="nucleotide sequence ID" value="NZ_CP023270.1"/>
</dbReference>
<keyword evidence="3" id="KW-1185">Reference proteome</keyword>
<dbReference type="GO" id="GO:0006487">
    <property type="term" value="P:protein N-linked glycosylation"/>
    <property type="evidence" value="ECO:0007669"/>
    <property type="project" value="TreeGrafter"/>
</dbReference>
<dbReference type="PANTHER" id="PTHR10859:SF91">
    <property type="entry name" value="DOLICHYL-PHOSPHATE BETA-GLUCOSYLTRANSFERASE"/>
    <property type="match status" value="1"/>
</dbReference>
<proteinExistence type="predicted"/>
<dbReference type="InterPro" id="IPR001173">
    <property type="entry name" value="Glyco_trans_2-like"/>
</dbReference>
<evidence type="ECO:0000313" key="2">
    <source>
        <dbReference type="EMBL" id="AVJ27407.1"/>
    </source>
</evidence>
<dbReference type="Proteomes" id="UP000239477">
    <property type="component" value="Chromosome"/>
</dbReference>
<dbReference type="Pfam" id="PF00535">
    <property type="entry name" value="Glycos_transf_2"/>
    <property type="match status" value="1"/>
</dbReference>
<dbReference type="CDD" id="cd04179">
    <property type="entry name" value="DPM_DPG-synthase_like"/>
    <property type="match status" value="1"/>
</dbReference>
<keyword evidence="2" id="KW-0808">Transferase</keyword>
<evidence type="ECO:0000313" key="3">
    <source>
        <dbReference type="Proteomes" id="UP000239477"/>
    </source>
</evidence>
<dbReference type="EMBL" id="CP023270">
    <property type="protein sequence ID" value="AVJ27407.1"/>
    <property type="molecule type" value="Genomic_DNA"/>
</dbReference>
<dbReference type="Gene3D" id="3.90.550.10">
    <property type="entry name" value="Spore Coat Polysaccharide Biosynthesis Protein SpsA, Chain A"/>
    <property type="match status" value="1"/>
</dbReference>
<dbReference type="GO" id="GO:0016740">
    <property type="term" value="F:transferase activity"/>
    <property type="evidence" value="ECO:0007669"/>
    <property type="project" value="UniProtKB-KW"/>
</dbReference>
<name>A0A2S0I6J4_9BURK</name>
<dbReference type="PANTHER" id="PTHR10859">
    <property type="entry name" value="GLYCOSYL TRANSFERASE"/>
    <property type="match status" value="1"/>
</dbReference>
<sequence length="250" mass="27516">MTPHKLCAVIPVYNHGATVAAVVAQLAAHGLPCVLVDDGSEPACAAVLDELSAQPDTQLVRRAVNGGKGAAVQDGLRAAMTLGYTHALQVDADGQHALDDIPRFAQLSREQPDAVICGAPVYGDDVPRSRLYGRWLTRIWVWINTLSFDIPDAMCGFRVYPLAKVVPVIDETHVGRRMDFDIAVLVRLHWKGVRMAWLPTRVAYPEGGISHFKGLQDNVLISRMHARLFFGMLARSPLLLWRRLARSAPR</sequence>
<evidence type="ECO:0000259" key="1">
    <source>
        <dbReference type="Pfam" id="PF00535"/>
    </source>
</evidence>
<dbReference type="InterPro" id="IPR029044">
    <property type="entry name" value="Nucleotide-diphossugar_trans"/>
</dbReference>
<accession>A0A2S0I6J4</accession>
<protein>
    <submittedName>
        <fullName evidence="2">Glycosyl transferase</fullName>
    </submittedName>
</protein>
<gene>
    <name evidence="2" type="ORF">CLM73_09960</name>
</gene>
<organism evidence="2 3">
    <name type="scientific">Achromobacter spanius</name>
    <dbReference type="NCBI Taxonomy" id="217203"/>
    <lineage>
        <taxon>Bacteria</taxon>
        <taxon>Pseudomonadati</taxon>
        <taxon>Pseudomonadota</taxon>
        <taxon>Betaproteobacteria</taxon>
        <taxon>Burkholderiales</taxon>
        <taxon>Alcaligenaceae</taxon>
        <taxon>Achromobacter</taxon>
    </lineage>
</organism>
<dbReference type="SUPFAM" id="SSF53448">
    <property type="entry name" value="Nucleotide-diphospho-sugar transferases"/>
    <property type="match status" value="1"/>
</dbReference>